<evidence type="ECO:0000313" key="5">
    <source>
        <dbReference type="Proteomes" id="UP000653674"/>
    </source>
</evidence>
<evidence type="ECO:0000256" key="1">
    <source>
        <dbReference type="ARBA" id="ARBA00006432"/>
    </source>
</evidence>
<dbReference type="Pfam" id="PF00501">
    <property type="entry name" value="AMP-binding"/>
    <property type="match status" value="1"/>
</dbReference>
<gene>
    <name evidence="4" type="ORF">Pfl04_19380</name>
</gene>
<dbReference type="Gene3D" id="3.40.50.12780">
    <property type="entry name" value="N-terminal domain of ligase-like"/>
    <property type="match status" value="1"/>
</dbReference>
<protein>
    <submittedName>
        <fullName evidence="4">Fatty-acyl-CoA synthase</fullName>
    </submittedName>
</protein>
<dbReference type="Gene3D" id="3.30.300.30">
    <property type="match status" value="1"/>
</dbReference>
<name>A0A8J3PLR9_9ACTN</name>
<dbReference type="GO" id="GO:0006631">
    <property type="term" value="P:fatty acid metabolic process"/>
    <property type="evidence" value="ECO:0007669"/>
    <property type="project" value="TreeGrafter"/>
</dbReference>
<dbReference type="PANTHER" id="PTHR43201">
    <property type="entry name" value="ACYL-COA SYNTHETASE"/>
    <property type="match status" value="1"/>
</dbReference>
<dbReference type="SUPFAM" id="SSF56801">
    <property type="entry name" value="Acetyl-CoA synthetase-like"/>
    <property type="match status" value="1"/>
</dbReference>
<dbReference type="PROSITE" id="PS00455">
    <property type="entry name" value="AMP_BINDING"/>
    <property type="match status" value="1"/>
</dbReference>
<dbReference type="InterPro" id="IPR042099">
    <property type="entry name" value="ANL_N_sf"/>
</dbReference>
<dbReference type="PANTHER" id="PTHR43201:SF5">
    <property type="entry name" value="MEDIUM-CHAIN ACYL-COA LIGASE ACSF2, MITOCHONDRIAL"/>
    <property type="match status" value="1"/>
</dbReference>
<sequence length="487" mass="49418">MLGGLETALRRSHPDRPAVLGRRGIRRGDLADLATMYAGALHHRGLTAGDTLGVAVRPGPRALAIMLAAYRLGLRVAVLDPSAGPDVLTARLALAQPALVVADAAAQAVAGWAQRLAGRAGLALPSLDRLGPVVTVGRRLPGCAPALESRAGGAAPDRSDMDGDAVIVFTSGTTSRPRAVVHTRASVSAGMAAVARLVGPRPDDVVLGGTFFVLVPALASGATVAQPARSSRKLAAQLGRLRPQHTYLTPPQLRAALDAGARFTGSVYSGSAPVSAALLDRARAAGATAAYGVYALTELFPAAAVEAAEKAAFDGDGDLIGAPLPGVSASVDDTGQLLLSGPSAAHRYLGEEPLRNVATGDVAHLDAHGRIVLGGRCKDMILRRAENIYPGLYEPALHVPGVNLALLVGVPAGDGDEKLVAVVEPQPGADERALRAALAAPLARMGAARPDAVVFAPVPVAGRSRKPDRAAASALAARLTAAGDGRG</sequence>
<accession>A0A8J3PLR9</accession>
<feature type="domain" description="AMP-dependent synthetase/ligase" evidence="3">
    <location>
        <begin position="11"/>
        <end position="349"/>
    </location>
</feature>
<dbReference type="AlphaFoldDB" id="A0A8J3PLR9"/>
<keyword evidence="2" id="KW-0436">Ligase</keyword>
<keyword evidence="5" id="KW-1185">Reference proteome</keyword>
<evidence type="ECO:0000313" key="4">
    <source>
        <dbReference type="EMBL" id="GIG73534.1"/>
    </source>
</evidence>
<dbReference type="EMBL" id="BONU01000010">
    <property type="protein sequence ID" value="GIG73534.1"/>
    <property type="molecule type" value="Genomic_DNA"/>
</dbReference>
<evidence type="ECO:0000256" key="2">
    <source>
        <dbReference type="ARBA" id="ARBA00022598"/>
    </source>
</evidence>
<comment type="similarity">
    <text evidence="1">Belongs to the ATP-dependent AMP-binding enzyme family.</text>
</comment>
<dbReference type="GO" id="GO:0031956">
    <property type="term" value="F:medium-chain fatty acid-CoA ligase activity"/>
    <property type="evidence" value="ECO:0007669"/>
    <property type="project" value="TreeGrafter"/>
</dbReference>
<proteinExistence type="inferred from homology"/>
<dbReference type="InterPro" id="IPR045851">
    <property type="entry name" value="AMP-bd_C_sf"/>
</dbReference>
<comment type="caution">
    <text evidence="4">The sequence shown here is derived from an EMBL/GenBank/DDBJ whole genome shotgun (WGS) entry which is preliminary data.</text>
</comment>
<organism evidence="4 5">
    <name type="scientific">Planosporangium flavigriseum</name>
    <dbReference type="NCBI Taxonomy" id="373681"/>
    <lineage>
        <taxon>Bacteria</taxon>
        <taxon>Bacillati</taxon>
        <taxon>Actinomycetota</taxon>
        <taxon>Actinomycetes</taxon>
        <taxon>Micromonosporales</taxon>
        <taxon>Micromonosporaceae</taxon>
        <taxon>Planosporangium</taxon>
    </lineage>
</organism>
<evidence type="ECO:0000259" key="3">
    <source>
        <dbReference type="Pfam" id="PF00501"/>
    </source>
</evidence>
<dbReference type="Proteomes" id="UP000653674">
    <property type="component" value="Unassembled WGS sequence"/>
</dbReference>
<dbReference type="RefSeq" id="WP_168077525.1">
    <property type="nucleotide sequence ID" value="NZ_BAAAQJ010000003.1"/>
</dbReference>
<dbReference type="InterPro" id="IPR020845">
    <property type="entry name" value="AMP-binding_CS"/>
</dbReference>
<dbReference type="InterPro" id="IPR000873">
    <property type="entry name" value="AMP-dep_synth/lig_dom"/>
</dbReference>
<reference evidence="4" key="1">
    <citation type="submission" date="2021-01" db="EMBL/GenBank/DDBJ databases">
        <title>Whole genome shotgun sequence of Planosporangium flavigriseum NBRC 105377.</title>
        <authorList>
            <person name="Komaki H."/>
            <person name="Tamura T."/>
        </authorList>
    </citation>
    <scope>NUCLEOTIDE SEQUENCE</scope>
    <source>
        <strain evidence="4">NBRC 105377</strain>
    </source>
</reference>